<dbReference type="PRINTS" id="PR00019">
    <property type="entry name" value="LEURICHRPT"/>
</dbReference>
<keyword evidence="1" id="KW-0433">Leucine-rich repeat</keyword>
<evidence type="ECO:0000313" key="3">
    <source>
        <dbReference type="Ensembl" id="ENSACIP00000021247.1"/>
    </source>
</evidence>
<organism evidence="3 4">
    <name type="scientific">Amphilophus citrinellus</name>
    <name type="common">Midas cichlid</name>
    <name type="synonym">Cichlasoma citrinellum</name>
    <dbReference type="NCBI Taxonomy" id="61819"/>
    <lineage>
        <taxon>Eukaryota</taxon>
        <taxon>Metazoa</taxon>
        <taxon>Chordata</taxon>
        <taxon>Craniata</taxon>
        <taxon>Vertebrata</taxon>
        <taxon>Euteleostomi</taxon>
        <taxon>Actinopterygii</taxon>
        <taxon>Neopterygii</taxon>
        <taxon>Teleostei</taxon>
        <taxon>Neoteleostei</taxon>
        <taxon>Acanthomorphata</taxon>
        <taxon>Ovalentaria</taxon>
        <taxon>Cichlomorphae</taxon>
        <taxon>Cichliformes</taxon>
        <taxon>Cichlidae</taxon>
        <taxon>New World cichlids</taxon>
        <taxon>Cichlasomatinae</taxon>
        <taxon>Heroini</taxon>
        <taxon>Amphilophus</taxon>
    </lineage>
</organism>
<dbReference type="GeneTree" id="ENSGT01150000287004"/>
<dbReference type="InterPro" id="IPR051261">
    <property type="entry name" value="NLR"/>
</dbReference>
<dbReference type="PROSITE" id="PS51450">
    <property type="entry name" value="LRR"/>
    <property type="match status" value="1"/>
</dbReference>
<dbReference type="SUPFAM" id="SSF52047">
    <property type="entry name" value="RNI-like"/>
    <property type="match status" value="1"/>
</dbReference>
<keyword evidence="2" id="KW-0677">Repeat</keyword>
<dbReference type="Ensembl" id="ENSACIT00000021796.1">
    <property type="protein sequence ID" value="ENSACIP00000021247.1"/>
    <property type="gene ID" value="ENSACIG00000016445.1"/>
</dbReference>
<accession>A0A3Q0SE56</accession>
<keyword evidence="4" id="KW-1185">Reference proteome</keyword>
<evidence type="ECO:0000313" key="4">
    <source>
        <dbReference type="Proteomes" id="UP000261340"/>
    </source>
</evidence>
<dbReference type="InterPro" id="IPR001611">
    <property type="entry name" value="Leu-rich_rpt"/>
</dbReference>
<evidence type="ECO:0000256" key="1">
    <source>
        <dbReference type="ARBA" id="ARBA00022614"/>
    </source>
</evidence>
<reference evidence="3" key="2">
    <citation type="submission" date="2025-09" db="UniProtKB">
        <authorList>
            <consortium name="Ensembl"/>
        </authorList>
    </citation>
    <scope>IDENTIFICATION</scope>
</reference>
<name>A0A3Q0SE56_AMPCI</name>
<dbReference type="AlphaFoldDB" id="A0A3Q0SE56"/>
<dbReference type="InterPro" id="IPR032675">
    <property type="entry name" value="LRR_dom_sf"/>
</dbReference>
<dbReference type="PANTHER" id="PTHR24106">
    <property type="entry name" value="NACHT, LRR AND CARD DOMAINS-CONTAINING"/>
    <property type="match status" value="1"/>
</dbReference>
<dbReference type="Proteomes" id="UP000261340">
    <property type="component" value="Unplaced"/>
</dbReference>
<dbReference type="Pfam" id="PF13516">
    <property type="entry name" value="LRR_6"/>
    <property type="match status" value="6"/>
</dbReference>
<sequence>YFHPSDFLNVGCQRFTTKLWPLFSLFYNNRLANCGLSEISCDYLVSALKSNPSHLRELDLSSNNLQDAGVRTLSVGLQSPNWRLESLRLRLCSLSEVSCGHLAAVLQSNCYLKELDLSQNELQESGVELLSAGLESPKCRLETLRLTHCELPGSCCTVLGSVLKSNPSHLRELDLSHNKLQSSGVKCLSAGLESQNCRLEILRLKDCQIIDDGCASLAPALKSKPSHLRELDMSHNKLQDSGVKLLSIGLESQNCRLEILRLKDCQITDEGCDSLCLALNSNQQCLRELDLRLNKLQKHRTEAAVLNNIFGHTNNYITLWIISCFTLAVVCCVCLCPRFNPCPCDFSC</sequence>
<protein>
    <submittedName>
        <fullName evidence="3">Uncharacterized protein</fullName>
    </submittedName>
</protein>
<dbReference type="STRING" id="61819.ENSACIP00000021247"/>
<reference evidence="3" key="1">
    <citation type="submission" date="2025-08" db="UniProtKB">
        <authorList>
            <consortium name="Ensembl"/>
        </authorList>
    </citation>
    <scope>IDENTIFICATION</scope>
</reference>
<proteinExistence type="predicted"/>
<evidence type="ECO:0000256" key="2">
    <source>
        <dbReference type="ARBA" id="ARBA00022737"/>
    </source>
</evidence>
<dbReference type="Gene3D" id="3.80.10.10">
    <property type="entry name" value="Ribonuclease Inhibitor"/>
    <property type="match status" value="2"/>
</dbReference>
<dbReference type="SMART" id="SM00368">
    <property type="entry name" value="LRR_RI"/>
    <property type="match status" value="8"/>
</dbReference>